<evidence type="ECO:0000256" key="4">
    <source>
        <dbReference type="ARBA" id="ARBA00022729"/>
    </source>
</evidence>
<keyword evidence="3 7" id="KW-0479">Metal-binding</keyword>
<accession>A0A940S241</accession>
<dbReference type="EMBL" id="JAGISH010000017">
    <property type="protein sequence ID" value="MBP0484833.1"/>
    <property type="molecule type" value="Genomic_DNA"/>
</dbReference>
<evidence type="ECO:0000313" key="10">
    <source>
        <dbReference type="Proteomes" id="UP000675940"/>
    </source>
</evidence>
<evidence type="ECO:0000256" key="5">
    <source>
        <dbReference type="ARBA" id="ARBA00023002"/>
    </source>
</evidence>
<dbReference type="GO" id="GO:0004130">
    <property type="term" value="F:cytochrome-c peroxidase activity"/>
    <property type="evidence" value="ECO:0007669"/>
    <property type="project" value="TreeGrafter"/>
</dbReference>
<evidence type="ECO:0000259" key="8">
    <source>
        <dbReference type="PROSITE" id="PS51007"/>
    </source>
</evidence>
<keyword evidence="6 7" id="KW-0408">Iron</keyword>
<comment type="caution">
    <text evidence="9">The sequence shown here is derived from an EMBL/GenBank/DDBJ whole genome shotgun (WGS) entry which is preliminary data.</text>
</comment>
<dbReference type="PANTHER" id="PTHR30600:SF10">
    <property type="entry name" value="BLL6722 PROTEIN"/>
    <property type="match status" value="1"/>
</dbReference>
<dbReference type="InterPro" id="IPR004852">
    <property type="entry name" value="Di-haem_cyt_c_peroxidsae"/>
</dbReference>
<reference evidence="9" key="1">
    <citation type="submission" date="2021-03" db="EMBL/GenBank/DDBJ databases">
        <title>Sagittula salina sp. nov. strain M10.9X isolated from the marine waste.</title>
        <authorList>
            <person name="Satari L."/>
            <person name="Molina-Menor E."/>
            <person name="Vidal-Verdu A."/>
            <person name="Pascual J."/>
            <person name="Pereto J."/>
            <person name="Porcar M."/>
        </authorList>
    </citation>
    <scope>NUCLEOTIDE SEQUENCE</scope>
    <source>
        <strain evidence="9">M10.9X</strain>
    </source>
</reference>
<evidence type="ECO:0000256" key="2">
    <source>
        <dbReference type="ARBA" id="ARBA00022617"/>
    </source>
</evidence>
<dbReference type="InterPro" id="IPR036909">
    <property type="entry name" value="Cyt_c-like_dom_sf"/>
</dbReference>
<dbReference type="RefSeq" id="WP_209363538.1">
    <property type="nucleotide sequence ID" value="NZ_JAGISH010000017.1"/>
</dbReference>
<dbReference type="Proteomes" id="UP000675940">
    <property type="component" value="Unassembled WGS sequence"/>
</dbReference>
<organism evidence="9 10">
    <name type="scientific">Sagittula salina</name>
    <dbReference type="NCBI Taxonomy" id="2820268"/>
    <lineage>
        <taxon>Bacteria</taxon>
        <taxon>Pseudomonadati</taxon>
        <taxon>Pseudomonadota</taxon>
        <taxon>Alphaproteobacteria</taxon>
        <taxon>Rhodobacterales</taxon>
        <taxon>Roseobacteraceae</taxon>
        <taxon>Sagittula</taxon>
    </lineage>
</organism>
<dbReference type="GO" id="GO:0046872">
    <property type="term" value="F:metal ion binding"/>
    <property type="evidence" value="ECO:0007669"/>
    <property type="project" value="UniProtKB-KW"/>
</dbReference>
<dbReference type="InterPro" id="IPR051395">
    <property type="entry name" value="Cytochrome_c_Peroxidase/MauG"/>
</dbReference>
<name>A0A940S241_9RHOB</name>
<keyword evidence="10" id="KW-1185">Reference proteome</keyword>
<dbReference type="SUPFAM" id="SSF46626">
    <property type="entry name" value="Cytochrome c"/>
    <property type="match status" value="2"/>
</dbReference>
<dbReference type="GO" id="GO:0009055">
    <property type="term" value="F:electron transfer activity"/>
    <property type="evidence" value="ECO:0007669"/>
    <property type="project" value="InterPro"/>
</dbReference>
<dbReference type="Gene3D" id="1.10.760.10">
    <property type="entry name" value="Cytochrome c-like domain"/>
    <property type="match status" value="2"/>
</dbReference>
<dbReference type="GO" id="GO:0020037">
    <property type="term" value="F:heme binding"/>
    <property type="evidence" value="ECO:0007669"/>
    <property type="project" value="InterPro"/>
</dbReference>
<keyword evidence="4" id="KW-0732">Signal</keyword>
<evidence type="ECO:0000256" key="6">
    <source>
        <dbReference type="ARBA" id="ARBA00023004"/>
    </source>
</evidence>
<evidence type="ECO:0000313" key="9">
    <source>
        <dbReference type="EMBL" id="MBP0484833.1"/>
    </source>
</evidence>
<dbReference type="PANTHER" id="PTHR30600">
    <property type="entry name" value="CYTOCHROME C PEROXIDASE-RELATED"/>
    <property type="match status" value="1"/>
</dbReference>
<evidence type="ECO:0000256" key="1">
    <source>
        <dbReference type="ARBA" id="ARBA00004196"/>
    </source>
</evidence>
<evidence type="ECO:0000256" key="7">
    <source>
        <dbReference type="PROSITE-ProRule" id="PRU00433"/>
    </source>
</evidence>
<dbReference type="PROSITE" id="PS51007">
    <property type="entry name" value="CYTC"/>
    <property type="match status" value="1"/>
</dbReference>
<sequence>MANVDLDDVVERVASDKAYDPMFEQAYGDETITLERISDALAAFQVTLDRATRFDRFLAGNTRVLSDEAVWGLHLFRTKARCVNCHMGPHLTDNKFHNIGLSYYNRKFEDLGRHDITGDPEDAGHFRTASLRHVSRTAPYMHNGLFPNLRGLVNLHAFGGGRSARDLGNADPLYPSAAHVSEHLRPLVLSPSERAALVAFLESLWPVPDPAVGRFKAQVASLLQV</sequence>
<proteinExistence type="predicted"/>
<keyword evidence="5" id="KW-0560">Oxidoreductase</keyword>
<dbReference type="GO" id="GO:0030313">
    <property type="term" value="C:cell envelope"/>
    <property type="evidence" value="ECO:0007669"/>
    <property type="project" value="UniProtKB-SubCell"/>
</dbReference>
<protein>
    <recommendedName>
        <fullName evidence="8">Cytochrome c domain-containing protein</fullName>
    </recommendedName>
</protein>
<dbReference type="Pfam" id="PF03150">
    <property type="entry name" value="CCP_MauG"/>
    <property type="match status" value="1"/>
</dbReference>
<keyword evidence="2 7" id="KW-0349">Heme</keyword>
<dbReference type="InterPro" id="IPR009056">
    <property type="entry name" value="Cyt_c-like_dom"/>
</dbReference>
<dbReference type="AlphaFoldDB" id="A0A940S241"/>
<comment type="subcellular location">
    <subcellularLocation>
        <location evidence="1">Cell envelope</location>
    </subcellularLocation>
</comment>
<gene>
    <name evidence="9" type="ORF">J5474_20370</name>
</gene>
<feature type="domain" description="Cytochrome c" evidence="8">
    <location>
        <begin position="67"/>
        <end position="205"/>
    </location>
</feature>
<evidence type="ECO:0000256" key="3">
    <source>
        <dbReference type="ARBA" id="ARBA00022723"/>
    </source>
</evidence>